<evidence type="ECO:0000313" key="2">
    <source>
        <dbReference type="Proteomes" id="UP000017836"/>
    </source>
</evidence>
<organism evidence="1 2">
    <name type="scientific">Amborella trichopoda</name>
    <dbReference type="NCBI Taxonomy" id="13333"/>
    <lineage>
        <taxon>Eukaryota</taxon>
        <taxon>Viridiplantae</taxon>
        <taxon>Streptophyta</taxon>
        <taxon>Embryophyta</taxon>
        <taxon>Tracheophyta</taxon>
        <taxon>Spermatophyta</taxon>
        <taxon>Magnoliopsida</taxon>
        <taxon>Amborellales</taxon>
        <taxon>Amborellaceae</taxon>
        <taxon>Amborella</taxon>
    </lineage>
</organism>
<reference evidence="2" key="1">
    <citation type="journal article" date="2013" name="Science">
        <title>The Amborella genome and the evolution of flowering plants.</title>
        <authorList>
            <consortium name="Amborella Genome Project"/>
        </authorList>
    </citation>
    <scope>NUCLEOTIDE SEQUENCE [LARGE SCALE GENOMIC DNA]</scope>
</reference>
<gene>
    <name evidence="1" type="ORF">AMTR_s00066p00136500</name>
</gene>
<sequence length="148" mass="16319">MYPLHYCSAARKGLNAQERPSFNPSEIEPMAIIVLDLKELDPGANNQLEEGEIEMENEMVDDASNEEENRDAHEEMDDFDPALAVVEVEVSPPLNVIHQDMEMPLLQIVAEEEQDDDRAVEIAVALSVGVVVSKVGVTEDTLGKADES</sequence>
<dbReference type="Gramene" id="ERN20217">
    <property type="protein sequence ID" value="ERN20217"/>
    <property type="gene ID" value="AMTR_s00066p00136500"/>
</dbReference>
<evidence type="ECO:0000313" key="1">
    <source>
        <dbReference type="EMBL" id="ERN20217.1"/>
    </source>
</evidence>
<dbReference type="Proteomes" id="UP000017836">
    <property type="component" value="Unassembled WGS sequence"/>
</dbReference>
<dbReference type="HOGENOM" id="CLU_1763531_0_0_1"/>
<dbReference type="EMBL" id="KI392060">
    <property type="protein sequence ID" value="ERN20217.1"/>
    <property type="molecule type" value="Genomic_DNA"/>
</dbReference>
<accession>U5DFI3</accession>
<dbReference type="AlphaFoldDB" id="U5DFI3"/>
<proteinExistence type="predicted"/>
<keyword evidence="2" id="KW-1185">Reference proteome</keyword>
<name>U5DFI3_AMBTC</name>
<feature type="non-terminal residue" evidence="1">
    <location>
        <position position="148"/>
    </location>
</feature>
<protein>
    <submittedName>
        <fullName evidence="1">Uncharacterized protein</fullName>
    </submittedName>
</protein>